<dbReference type="GO" id="GO:0046933">
    <property type="term" value="F:proton-transporting ATP synthase activity, rotational mechanism"/>
    <property type="evidence" value="ECO:0007669"/>
    <property type="project" value="TreeGrafter"/>
</dbReference>
<dbReference type="HAMAP" id="MF_01393">
    <property type="entry name" value="ATP_synth_a_bact"/>
    <property type="match status" value="1"/>
</dbReference>
<evidence type="ECO:0000256" key="10">
    <source>
        <dbReference type="ARBA" id="ARBA00023310"/>
    </source>
</evidence>
<dbReference type="NCBIfam" id="TIGR01131">
    <property type="entry name" value="ATP_synt_6_or_A"/>
    <property type="match status" value="1"/>
</dbReference>
<dbReference type="PANTHER" id="PTHR11410">
    <property type="entry name" value="ATP SYNTHASE SUBUNIT A"/>
    <property type="match status" value="1"/>
</dbReference>
<evidence type="ECO:0000256" key="4">
    <source>
        <dbReference type="ARBA" id="ARBA00022547"/>
    </source>
</evidence>
<feature type="transmembrane region" description="Helical" evidence="12">
    <location>
        <begin position="202"/>
        <end position="221"/>
    </location>
</feature>
<organism evidence="13">
    <name type="scientific">Sphaerothecum destruens</name>
    <dbReference type="NCBI Taxonomy" id="42893"/>
    <lineage>
        <taxon>Eukaryota</taxon>
        <taxon>Ichthyosporea</taxon>
        <taxon>Dermocystida</taxon>
        <taxon>Sphaerothecum</taxon>
    </lineage>
</organism>
<evidence type="ECO:0000256" key="9">
    <source>
        <dbReference type="ARBA" id="ARBA00023136"/>
    </source>
</evidence>
<reference evidence="13" key="1">
    <citation type="journal article" date="2020" name="Parasit. Vectors">
        <title>The complete mitochondrial genome of a parasite at the animal-fungal boundary.</title>
        <authorList>
            <person name="Sana S."/>
            <person name="Hardouin E.A."/>
            <person name="Paley R."/>
            <person name="Zhang T."/>
            <person name="Andreou D."/>
        </authorList>
    </citation>
    <scope>NUCLEOTIDE SEQUENCE</scope>
</reference>
<keyword evidence="7 12" id="KW-1133">Transmembrane helix</keyword>
<accession>A0A6H2U2A5</accession>
<evidence type="ECO:0000256" key="5">
    <source>
        <dbReference type="ARBA" id="ARBA00022692"/>
    </source>
</evidence>
<feature type="transmembrane region" description="Helical" evidence="12">
    <location>
        <begin position="172"/>
        <end position="195"/>
    </location>
</feature>
<comment type="similarity">
    <text evidence="2">Belongs to the ATPase A chain family.</text>
</comment>
<dbReference type="SUPFAM" id="SSF81336">
    <property type="entry name" value="F1F0 ATP synthase subunit A"/>
    <property type="match status" value="1"/>
</dbReference>
<proteinExistence type="inferred from homology"/>
<dbReference type="InterPro" id="IPR045083">
    <property type="entry name" value="ATP_synth_F0_asu_bact/mt"/>
</dbReference>
<dbReference type="GO" id="GO:0005743">
    <property type="term" value="C:mitochondrial inner membrane"/>
    <property type="evidence" value="ECO:0007669"/>
    <property type="project" value="UniProtKB-SubCell"/>
</dbReference>
<keyword evidence="6" id="KW-0375">Hydrogen ion transport</keyword>
<gene>
    <name evidence="13" type="primary">atp6</name>
</gene>
<evidence type="ECO:0000256" key="3">
    <source>
        <dbReference type="ARBA" id="ARBA00022448"/>
    </source>
</evidence>
<evidence type="ECO:0000313" key="13">
    <source>
        <dbReference type="EMBL" id="QID02703.1"/>
    </source>
</evidence>
<dbReference type="CDD" id="cd00310">
    <property type="entry name" value="ATP-synt_Fo_a_6"/>
    <property type="match status" value="1"/>
</dbReference>
<dbReference type="PROSITE" id="PS00449">
    <property type="entry name" value="ATPASE_A"/>
    <property type="match status" value="1"/>
</dbReference>
<dbReference type="RefSeq" id="YP_009734663.1">
    <property type="nucleotide sequence ID" value="NC_046408.1"/>
</dbReference>
<keyword evidence="13" id="KW-0496">Mitochondrion</keyword>
<keyword evidence="3" id="KW-0813">Transport</keyword>
<dbReference type="PANTHER" id="PTHR11410:SF0">
    <property type="entry name" value="ATP SYNTHASE SUBUNIT A"/>
    <property type="match status" value="1"/>
</dbReference>
<dbReference type="InterPro" id="IPR035908">
    <property type="entry name" value="F0_ATP_A_sf"/>
</dbReference>
<dbReference type="AlphaFoldDB" id="A0A6H2U2A5"/>
<dbReference type="EMBL" id="MG832660">
    <property type="protein sequence ID" value="QID02703.1"/>
    <property type="molecule type" value="Genomic_DNA"/>
</dbReference>
<sequence>MFLFSPLEQFQIIKLVEINVLGLMDISISNSSFYVLLILMWFKLIELYVTYTIIPTKWQSVIEHFVNEILKLSKDNLGNSFHLYFPLIFSLFLLILTLNLVGMIPYSLAVTSHIVVTFGVALSLFISITIIGFRNMVLIFLVCLCLKELLLVLGPLLVFIEILSYLARPISLGVRLAANMTAGHILLAIISGFIWSLAKSGLMGIIISVFPFVVLILIIMLELAVSFIQAYVFTLLVTIFLNDSIHLH</sequence>
<dbReference type="GO" id="GO:0045259">
    <property type="term" value="C:proton-transporting ATP synthase complex"/>
    <property type="evidence" value="ECO:0007669"/>
    <property type="project" value="UniProtKB-KW"/>
</dbReference>
<dbReference type="InterPro" id="IPR023011">
    <property type="entry name" value="ATP_synth_F0_asu_AS"/>
</dbReference>
<comment type="subcellular location">
    <subcellularLocation>
        <location evidence="1">Membrane</location>
        <topology evidence="1">Multi-pass membrane protein</topology>
    </subcellularLocation>
    <subcellularLocation>
        <location evidence="11">Mitochondrion inner membrane</location>
        <topology evidence="11">Multi-pass membrane protein</topology>
    </subcellularLocation>
</comment>
<name>A0A6H2U2A5_9EUKA</name>
<evidence type="ECO:0000256" key="1">
    <source>
        <dbReference type="ARBA" id="ARBA00004141"/>
    </source>
</evidence>
<keyword evidence="4" id="KW-0138">CF(0)</keyword>
<evidence type="ECO:0000256" key="8">
    <source>
        <dbReference type="ARBA" id="ARBA00023065"/>
    </source>
</evidence>
<dbReference type="InterPro" id="IPR000568">
    <property type="entry name" value="ATP_synth_F0_asu"/>
</dbReference>
<feature type="transmembrane region" description="Helical" evidence="12">
    <location>
        <begin position="138"/>
        <end position="160"/>
    </location>
</feature>
<evidence type="ECO:0000256" key="2">
    <source>
        <dbReference type="ARBA" id="ARBA00006810"/>
    </source>
</evidence>
<feature type="transmembrane region" description="Helical" evidence="12">
    <location>
        <begin position="81"/>
        <end position="104"/>
    </location>
</feature>
<evidence type="ECO:0000256" key="6">
    <source>
        <dbReference type="ARBA" id="ARBA00022781"/>
    </source>
</evidence>
<feature type="transmembrane region" description="Helical" evidence="12">
    <location>
        <begin position="110"/>
        <end position="131"/>
    </location>
</feature>
<geneLocation type="mitochondrion" evidence="13"/>
<dbReference type="Pfam" id="PF00119">
    <property type="entry name" value="ATP-synt_A"/>
    <property type="match status" value="1"/>
</dbReference>
<dbReference type="GeneID" id="44790201"/>
<evidence type="ECO:0000256" key="7">
    <source>
        <dbReference type="ARBA" id="ARBA00022989"/>
    </source>
</evidence>
<dbReference type="PRINTS" id="PR00123">
    <property type="entry name" value="ATPASEA"/>
</dbReference>
<evidence type="ECO:0000256" key="12">
    <source>
        <dbReference type="SAM" id="Phobius"/>
    </source>
</evidence>
<evidence type="ECO:0000256" key="11">
    <source>
        <dbReference type="RuleBase" id="RU004450"/>
    </source>
</evidence>
<keyword evidence="9 12" id="KW-0472">Membrane</keyword>
<dbReference type="Gene3D" id="1.20.120.220">
    <property type="entry name" value="ATP synthase, F0 complex, subunit A"/>
    <property type="match status" value="1"/>
</dbReference>
<keyword evidence="10" id="KW-0066">ATP synthesis</keyword>
<keyword evidence="5 12" id="KW-0812">Transmembrane</keyword>
<protein>
    <recommendedName>
        <fullName evidence="11">ATP synthase subunit a</fullName>
    </recommendedName>
</protein>
<dbReference type="NCBIfam" id="NF004482">
    <property type="entry name" value="PRK05815.2-4"/>
    <property type="match status" value="1"/>
</dbReference>
<keyword evidence="8" id="KW-0406">Ion transport</keyword>